<name>A0ACB8VYZ3_9TELE</name>
<evidence type="ECO:0000313" key="2">
    <source>
        <dbReference type="Proteomes" id="UP000831701"/>
    </source>
</evidence>
<gene>
    <name evidence="1" type="ORF">L3Q82_013049</name>
</gene>
<organism evidence="1 2">
    <name type="scientific">Scortum barcoo</name>
    <name type="common">barcoo grunter</name>
    <dbReference type="NCBI Taxonomy" id="214431"/>
    <lineage>
        <taxon>Eukaryota</taxon>
        <taxon>Metazoa</taxon>
        <taxon>Chordata</taxon>
        <taxon>Craniata</taxon>
        <taxon>Vertebrata</taxon>
        <taxon>Euteleostomi</taxon>
        <taxon>Actinopterygii</taxon>
        <taxon>Neopterygii</taxon>
        <taxon>Teleostei</taxon>
        <taxon>Neoteleostei</taxon>
        <taxon>Acanthomorphata</taxon>
        <taxon>Eupercaria</taxon>
        <taxon>Centrarchiformes</taxon>
        <taxon>Terapontoidei</taxon>
        <taxon>Terapontidae</taxon>
        <taxon>Scortum</taxon>
    </lineage>
</organism>
<accession>A0ACB8VYZ3</accession>
<dbReference type="EMBL" id="CM041546">
    <property type="protein sequence ID" value="KAI3360827.1"/>
    <property type="molecule type" value="Genomic_DNA"/>
</dbReference>
<dbReference type="Proteomes" id="UP000831701">
    <property type="component" value="Chromosome 16"/>
</dbReference>
<protein>
    <submittedName>
        <fullName evidence="1">Uncharacterized protein</fullName>
    </submittedName>
</protein>
<feature type="non-terminal residue" evidence="1">
    <location>
        <position position="2784"/>
    </location>
</feature>
<comment type="caution">
    <text evidence="1">The sequence shown here is derived from an EMBL/GenBank/DDBJ whole genome shotgun (WGS) entry which is preliminary data.</text>
</comment>
<reference evidence="1" key="1">
    <citation type="submission" date="2022-04" db="EMBL/GenBank/DDBJ databases">
        <title>Jade perch genome.</title>
        <authorList>
            <person name="Chao B."/>
        </authorList>
    </citation>
    <scope>NUCLEOTIDE SEQUENCE</scope>
    <source>
        <strain evidence="1">CB-2022</strain>
    </source>
</reference>
<evidence type="ECO:0000313" key="1">
    <source>
        <dbReference type="EMBL" id="KAI3360827.1"/>
    </source>
</evidence>
<sequence>MKARAPPPPQAPQPAPRHIFRNTVPDGGGTSDMDAKENMLRPTVDFKLTLPQGYQTSVTEDGSKALMDLLVELCSHYHLNPALHTLELLSPEGHTLGFKPNALLGSLNVACILIKEKVWEEKVARRPAPKVPEKSVRLMVNFHGTQKAVLRVNPLVPIQALIPVICEKCEFDPAHVLLLKDSISRHELPLDKSLTDLGIKELYVHDQSLDSIYSSTASLSKAEKKGLLGIFQFSRRKTKTETTSMDMDDCDENIIQNTDMQSNQNVLKALYKFVHMYTYMRIYQSDLTPFYFFHRPQGLSTVSAVTSIEDRPNTLGQSQSVVNITRMSPKAETKKRRAPALPGAPTPTMAHSSFEGYQMGLGSESQQRKRKAPAPPPTPASITPASITPGPDDTSASASPVPDSHTIQTPTPAFRTKVAQSTTVSTTTVVMQTVKPVPSTAVQPPPVCTATPTPSSPTLSRSTTDSLAVQDSSSELSHSLNDSDVDLDQTGSHCSTLTSSSASGSVRVQPAKKSTGSRMVESETASSMAAKVDQDTTSASSSRSETESALNLKLDEVENNRHSAMVGRLLLCKLKTETPTLEPLIDQPHPNLVVPRHEEPPQLVLSPTPSSPPIEHTESNSPQSPLEVEEAAPQSWLRSMQSSTASGQKPETETPEEETASLGSSSGGSSLPDQGYAASEGMAEGEDSGMISSPSDTQPTSPDGSLSLDGSNGGGGERPLGPVRDNSSDSDEGCATWGSRHRYNDISPQIKSGKAKDKYEDDPNLTAQLHQTLADFEADLADHMDIVSVKETSYTMSTDRNEVPVSVVDMDVPVTAIDEVLEDYECNVGENEAKTLTKTDSAGSKDPGFCPQSNVEPQNKNNNACTAADSKKSSSVIFKQPSQPEQHGKPLQNKSIGDKKKEKKPETNIKEMSITDTRRVKEKKQRTTSAMESGVDMQKQSKSAEIRPDLVKSNAVQEKKLVPPPASQRSASTERDEEMHRVYQNSSSSNTSHSKITHNATSRFGMKTFTVVPPKPSVVHAAAGEPAVTLTTGAIKIDNQGNMVKMGISRSAFGVSSELGIDSSEGSSLLGKAKAFWSSNERQDSSVPHSKGLIEKAKEGTDGLKSPITETTLKTSNTEALKTTQASLKKPAETAQPKEMVKEEAKEPVKDIKIAKEERAEMESTISVSKNVQQPSHKPALPPPVIPDLKRDLSFLKPSRRTSSHYVASALNKSAPKTSAKPSSIPSIPDSSASLKTQIGFQRSARSIQVNPHQSSLSSLSDNVENESAWKSNPPGPKRSVSYPEYVSDSQRDFGEVRTDRVGFGSRLGSTKGSSSTLETETAKNKHVQSSDPTQINVTANNDRVNIKHIRARSPSPAQSSPLYSSAKPPTSPKTVSQSQTSNTRDVTAAATHQTLDVKPQLSVTVSDNGAAPGLPAETVFGPVKKFRPVMSRSVEKETSLHSSLMEAIQAGQGRERLKKISTSGPSRTKKASYAEEENERSALLAAIRAQSNFSKLRTTKSEAAAELEKFRKAASDEQRSAGPPSSPSLTCTPVFTPSSPLLPPPPAPMIVPPPPPPVLPQGKPSAVAHPSANSPVNPAMAREAMLEAIRSGSAAERLRKVRIQNKNKTSVYTASRCAHKDSPSEWQTGNNPSGLLNTPSAIRGDVITATRDHLTNITSSGNVDHRGLIPAGCPPISSRPRSSPEGLSLPQTRTGRYCSVHLVSKLIQQGKSCERAEKRKTWLWRGVRIISCIIRIISSHYDDFFFLSCFSLLQQDNIDRSSNHRQADLIGPSFQQSANRSSPNHQEDDVDLEALVNDMNSSLESLYSTCSGQQTESAPLLHNGQTSSSHQHQQHHLHHHHHHQQHMQHSQPRQGQHSHALSHVSPEPPPCSCSSSADSPQTGLRRSQPMHILAVRRLQEEEQQLRTSSLPAIPNPFPELCSPASSPVLSPGSLPPGEPSTGKYIVKIFSEDGMGKVVEIPADMTARDLCQLLVYKSHCVDDNSWALVEHHPLLGLERCLEDHELVVQVQASMNSDSRFLFRKNYAKYEFFRSPLNFLATSSCPEIQGYLYVKEVGRKSWKKVYMFLRRSGLYCSTKGTSKEPRHLQLLADLEDSNIFTVITGKKQHGAPTDYEFCIKPNKGRGELKELRMLCAEDEQARTCWMTAFRLFKYGIVLYQNYKIPQQRKTLLSHFSAPVRSVSENSLVAMDFSGRIGRVIDNPVEAQSAAMEEGHAWRKRSQRMNILGSHSPLHHSSLSSVIHIAQLWFHGRITREESHRIIHQQGQVDGGTMDVAEFRRRGREMVDYVADYLENIEQRPVYPDLEPGYLRSLIPTEAPLDPESYEDIIKDVERVIMPGVTHWHSPYFFAYFPAASSYPAMLADMLCGAIGCIGFSWAASPACTELETVMLDWLGKMLQLPEHFIAGTHGHGGGVIQGTASEATLMALLAARCKAIRWVQASKPEKSEAEILSKLVAYTSEQAHSSVERAALIGGVVMRKVPTDSSYAVRGATFKKMLEEDKAAGLIPFFLCATLGTTPSCAFDHITELGPLCNDENMWMHIDAAYAGSAFICPEFRPLLNGIEFADSFNFNPHKWLLVNFDCSTLWVKKRADLIGAFKMEPLYLKHENQESGRPNDFQRLKPPLSSSVLQHWQIPLGRRFRSLKMWFVFRMYGLTGLQAHIRKQVALAKEFESLVRADKRFEICAEVIMGLVCFRLKGSNELNQNLLKRITKSREIHLVPCQLSGRFVLRFAVCARTTESRHIQQAWRHITQLTFELIAGARSLTKRQRETKARTKHSFQVSSC</sequence>
<keyword evidence="2" id="KW-1185">Reference proteome</keyword>
<proteinExistence type="predicted"/>